<dbReference type="InterPro" id="IPR007163">
    <property type="entry name" value="VCA0040-like"/>
</dbReference>
<protein>
    <submittedName>
        <fullName evidence="3">DUF368 domain-containing protein</fullName>
    </submittedName>
</protein>
<dbReference type="Proteomes" id="UP001059401">
    <property type="component" value="Chromosome"/>
</dbReference>
<evidence type="ECO:0000313" key="5">
    <source>
        <dbReference type="Proteomes" id="UP001059401"/>
    </source>
</evidence>
<gene>
    <name evidence="3" type="ORF">E4N74_07245</name>
    <name evidence="2" type="ORF">E4N76_08220</name>
</gene>
<feature type="transmembrane region" description="Helical" evidence="1">
    <location>
        <begin position="205"/>
        <end position="227"/>
    </location>
</feature>
<evidence type="ECO:0000313" key="3">
    <source>
        <dbReference type="EMBL" id="UTY33821.1"/>
    </source>
</evidence>
<dbReference type="Proteomes" id="UP001058682">
    <property type="component" value="Chromosome"/>
</dbReference>
<dbReference type="PANTHER" id="PTHR37308">
    <property type="entry name" value="INTEGRAL MEMBRANE PROTEIN"/>
    <property type="match status" value="1"/>
</dbReference>
<dbReference type="RefSeq" id="WP_084224497.1">
    <property type="nucleotide sequence ID" value="NZ_CP009228.1"/>
</dbReference>
<proteinExistence type="predicted"/>
<evidence type="ECO:0000313" key="4">
    <source>
        <dbReference type="Proteomes" id="UP001058682"/>
    </source>
</evidence>
<keyword evidence="1" id="KW-1133">Transmembrane helix</keyword>
<dbReference type="EMBL" id="CP038802">
    <property type="protein sequence ID" value="UTY28970.1"/>
    <property type="molecule type" value="Genomic_DNA"/>
</dbReference>
<feature type="transmembrane region" description="Helical" evidence="1">
    <location>
        <begin position="91"/>
        <end position="109"/>
    </location>
</feature>
<feature type="transmembrane region" description="Helical" evidence="1">
    <location>
        <begin position="13"/>
        <end position="40"/>
    </location>
</feature>
<reference evidence="3" key="1">
    <citation type="submission" date="2019-04" db="EMBL/GenBank/DDBJ databases">
        <title>Whole genome sequencing of oral phylogroup 2 treponemes.</title>
        <authorList>
            <person name="Chan Y."/>
            <person name="Zeng H.H."/>
            <person name="Yu X.L."/>
            <person name="Leung W.K."/>
            <person name="Watt R.M."/>
        </authorList>
    </citation>
    <scope>NUCLEOTIDE SEQUENCE</scope>
    <source>
        <strain evidence="3">OMZ 835</strain>
        <strain evidence="2">OMZ 847</strain>
    </source>
</reference>
<keyword evidence="1" id="KW-0812">Transmembrane</keyword>
<feature type="transmembrane region" description="Helical" evidence="1">
    <location>
        <begin position="121"/>
        <end position="140"/>
    </location>
</feature>
<dbReference type="EMBL" id="CP038804">
    <property type="protein sequence ID" value="UTY33821.1"/>
    <property type="molecule type" value="Genomic_DNA"/>
</dbReference>
<name>A0AAE9MW49_9SPIR</name>
<dbReference type="Pfam" id="PF04018">
    <property type="entry name" value="VCA0040-like"/>
    <property type="match status" value="1"/>
</dbReference>
<keyword evidence="5" id="KW-1185">Reference proteome</keyword>
<organism evidence="3 4">
    <name type="scientific">Treponema putidum</name>
    <dbReference type="NCBI Taxonomy" id="221027"/>
    <lineage>
        <taxon>Bacteria</taxon>
        <taxon>Pseudomonadati</taxon>
        <taxon>Spirochaetota</taxon>
        <taxon>Spirochaetia</taxon>
        <taxon>Spirochaetales</taxon>
        <taxon>Treponemataceae</taxon>
        <taxon>Treponema</taxon>
    </lineage>
</organism>
<feature type="transmembrane region" description="Helical" evidence="1">
    <location>
        <begin position="160"/>
        <end position="193"/>
    </location>
</feature>
<dbReference type="AlphaFoldDB" id="A0AAE9MW49"/>
<keyword evidence="1" id="KW-0472">Membrane</keyword>
<accession>A0AAE9MW49</accession>
<feature type="transmembrane region" description="Helical" evidence="1">
    <location>
        <begin position="233"/>
        <end position="250"/>
    </location>
</feature>
<sequence length="284" mass="31154">MYNETMLNYIKKIIAGIAIGIANVIPGISGGTIAVIFGVYSDLIGAASLDVKIIKNNFKIYLCLFGGVGLGVLLFARLFKLVYERFPVQTSFFFAGLIIGSIFIIFEFVKEKEQKKPIKIVLKIIWFLIGLSIMLALYFFKGAEGSSNAVIKTLSLTNFIFLFIAGFAGAAAMVIPGISGSFILLIMGAYYTVLKAITDFNIPLLIPVGLGILAGIILSARLIGFLMEKFPKITYAFILGLVSGSIRHILPEDWLQHSMKPITLLCMLAGYGLIILFEKKKTRK</sequence>
<feature type="transmembrane region" description="Helical" evidence="1">
    <location>
        <begin position="60"/>
        <end position="79"/>
    </location>
</feature>
<dbReference type="PANTHER" id="PTHR37308:SF1">
    <property type="entry name" value="POLYPRENYL-PHOSPHATE TRANSPORTER"/>
    <property type="match status" value="1"/>
</dbReference>
<evidence type="ECO:0000256" key="1">
    <source>
        <dbReference type="SAM" id="Phobius"/>
    </source>
</evidence>
<feature type="transmembrane region" description="Helical" evidence="1">
    <location>
        <begin position="262"/>
        <end position="277"/>
    </location>
</feature>
<evidence type="ECO:0000313" key="2">
    <source>
        <dbReference type="EMBL" id="UTY28970.1"/>
    </source>
</evidence>